<protein>
    <recommendedName>
        <fullName evidence="2">DipZ thioredoxin-like C-terminal domain-containing protein</fullName>
    </recommendedName>
</protein>
<dbReference type="EMBL" id="JAVDXV010000001">
    <property type="protein sequence ID" value="MDR7331717.1"/>
    <property type="molecule type" value="Genomic_DNA"/>
</dbReference>
<accession>A0ABU2A3F0</accession>
<sequence length="59" mass="6616">MRFRVRIDGQPPGADRGWDTDASGLGRIDGHRLYQLVRQTRGAAERSFEIEFLDAGARA</sequence>
<reference evidence="3 4" key="1">
    <citation type="submission" date="2023-07" db="EMBL/GenBank/DDBJ databases">
        <title>Sorghum-associated microbial communities from plants grown in Nebraska, USA.</title>
        <authorList>
            <person name="Schachtman D."/>
        </authorList>
    </citation>
    <scope>NUCLEOTIDE SEQUENCE [LARGE SCALE GENOMIC DNA]</scope>
    <source>
        <strain evidence="3 4">BE316</strain>
    </source>
</reference>
<dbReference type="InterPro" id="IPR041017">
    <property type="entry name" value="Thioredoxin_10"/>
</dbReference>
<evidence type="ECO:0000259" key="2">
    <source>
        <dbReference type="Pfam" id="PF17991"/>
    </source>
</evidence>
<evidence type="ECO:0000313" key="3">
    <source>
        <dbReference type="EMBL" id="MDR7331717.1"/>
    </source>
</evidence>
<comment type="caution">
    <text evidence="3">The sequence shown here is derived from an EMBL/GenBank/DDBJ whole genome shotgun (WGS) entry which is preliminary data.</text>
</comment>
<evidence type="ECO:0000256" key="1">
    <source>
        <dbReference type="SAM" id="MobiDB-lite"/>
    </source>
</evidence>
<name>A0ABU2A3F0_9BURK</name>
<feature type="domain" description="DipZ thioredoxin-like C-terminal" evidence="2">
    <location>
        <begin position="2"/>
        <end position="59"/>
    </location>
</feature>
<dbReference type="RefSeq" id="WP_310325219.1">
    <property type="nucleotide sequence ID" value="NZ_JAVDXV010000001.1"/>
</dbReference>
<keyword evidence="4" id="KW-1185">Reference proteome</keyword>
<proteinExistence type="predicted"/>
<evidence type="ECO:0000313" key="4">
    <source>
        <dbReference type="Proteomes" id="UP001180825"/>
    </source>
</evidence>
<feature type="region of interest" description="Disordered" evidence="1">
    <location>
        <begin position="1"/>
        <end position="21"/>
    </location>
</feature>
<gene>
    <name evidence="3" type="ORF">J2X21_000829</name>
</gene>
<dbReference type="Pfam" id="PF17991">
    <property type="entry name" value="Thioredoxin_10"/>
    <property type="match status" value="1"/>
</dbReference>
<dbReference type="Proteomes" id="UP001180825">
    <property type="component" value="Unassembled WGS sequence"/>
</dbReference>
<organism evidence="3 4">
    <name type="scientific">Roseateles asaccharophilus</name>
    <dbReference type="NCBI Taxonomy" id="582607"/>
    <lineage>
        <taxon>Bacteria</taxon>
        <taxon>Pseudomonadati</taxon>
        <taxon>Pseudomonadota</taxon>
        <taxon>Betaproteobacteria</taxon>
        <taxon>Burkholderiales</taxon>
        <taxon>Sphaerotilaceae</taxon>
        <taxon>Roseateles</taxon>
    </lineage>
</organism>